<feature type="chain" id="PRO_5039020266" evidence="1">
    <location>
        <begin position="22"/>
        <end position="233"/>
    </location>
</feature>
<sequence>MLVSRWLAGVGLVLTGVAVTACGPTSLSDGDATKIEAGPAVEPGPVIAAGPEPVSAVVPPAKAQARASGGSAAAAPPSKPSADPVLSGKRRITIVRVGAFESGLALLDGGRLAEVDDNQGRQVFVPTPLGSGEFLIKAYYGGGTGTPICWQVRNPNNGQPLFVRGAACRADDPAQRFVIAAAPAGGPREYVISNRWAYLRDSARSGLILEELGDAAPFSSFRFNDTGPAPRQQ</sequence>
<dbReference type="AlphaFoldDB" id="A0A4V2LXE9"/>
<evidence type="ECO:0000313" key="3">
    <source>
        <dbReference type="Proteomes" id="UP000292274"/>
    </source>
</evidence>
<gene>
    <name evidence="2" type="ORF">E0H26_00250</name>
</gene>
<dbReference type="Proteomes" id="UP000292274">
    <property type="component" value="Unassembled WGS sequence"/>
</dbReference>
<dbReference type="OrthoDB" id="3386992at2"/>
<reference evidence="2 3" key="1">
    <citation type="submission" date="2019-02" db="EMBL/GenBank/DDBJ databases">
        <title>Jishengella sp. nov., isolated from a root of Zingiber montanum.</title>
        <authorList>
            <person name="Kuncharoen N."/>
            <person name="Kudo T."/>
            <person name="Masahiro Y."/>
            <person name="Ohkuma M."/>
            <person name="Tanasupawat S."/>
        </authorList>
    </citation>
    <scope>NUCLEOTIDE SEQUENCE [LARGE SCALE GENOMIC DNA]</scope>
    <source>
        <strain evidence="2 3">PLAI 1-1</strain>
    </source>
</reference>
<accession>A0A4V2LXE9</accession>
<keyword evidence="3" id="KW-1185">Reference proteome</keyword>
<feature type="signal peptide" evidence="1">
    <location>
        <begin position="1"/>
        <end position="21"/>
    </location>
</feature>
<proteinExistence type="predicted"/>
<name>A0A4V2LXE9_9ACTN</name>
<comment type="caution">
    <text evidence="2">The sequence shown here is derived from an EMBL/GenBank/DDBJ whole genome shotgun (WGS) entry which is preliminary data.</text>
</comment>
<protein>
    <submittedName>
        <fullName evidence="2">Uncharacterized protein</fullName>
    </submittedName>
</protein>
<organism evidence="2 3">
    <name type="scientific">Micromonospora zingiberis</name>
    <dbReference type="NCBI Taxonomy" id="2053011"/>
    <lineage>
        <taxon>Bacteria</taxon>
        <taxon>Bacillati</taxon>
        <taxon>Actinomycetota</taxon>
        <taxon>Actinomycetes</taxon>
        <taxon>Micromonosporales</taxon>
        <taxon>Micromonosporaceae</taxon>
        <taxon>Micromonospora</taxon>
    </lineage>
</organism>
<dbReference type="PROSITE" id="PS51257">
    <property type="entry name" value="PROKAR_LIPOPROTEIN"/>
    <property type="match status" value="1"/>
</dbReference>
<dbReference type="EMBL" id="SJJR01000001">
    <property type="protein sequence ID" value="TCC00176.1"/>
    <property type="molecule type" value="Genomic_DNA"/>
</dbReference>
<evidence type="ECO:0000256" key="1">
    <source>
        <dbReference type="SAM" id="SignalP"/>
    </source>
</evidence>
<evidence type="ECO:0000313" key="2">
    <source>
        <dbReference type="EMBL" id="TCC00176.1"/>
    </source>
</evidence>
<keyword evidence="1" id="KW-0732">Signal</keyword>